<evidence type="ECO:0000259" key="5">
    <source>
        <dbReference type="Pfam" id="PF00644"/>
    </source>
</evidence>
<evidence type="ECO:0000256" key="4">
    <source>
        <dbReference type="ARBA" id="ARBA00022833"/>
    </source>
</evidence>
<sequence length="488" mass="56642">MISREALVAELQECINQKDFTSIRRVIADIIRYRVNVTITPTDKVRCSSHFYLYQGMNNEFSKNDLYASFMCSRGHRSCIECLRSYLYPLIQKKGFMQRFECIACINQHIPHSQLFDQNLQLEYIRHILGNDAYEQLERALTINEEETKTDLYDQCAKCSLRQFPCQTACVNGHKLCLQCVADYITDVHKSEEKFKCLIQGCNRKLFHDTIKKLLEPNEDLISLVWNKLTIPNMRLSVCPNPQCNRRLELDVREFKETCKYCGIIICTRCTKAAHDGTSCYNQIEVLNTDALFVDLEPPKHGYPRTINEEEYINAKYSFDQFIKQDDILVKSVKLIVNRKLEEIFEQRRKQLIEEGKKEGEDWSKEKYVFHASKYENYEKICRGGFKIGGIDPGFNAVNGVAHGFGVYTATTPDFSLNYAKEGNWMMICKALPGKNGNKVNSPEELMRATHHSHLCRSPGTRYDDIQVFFTSAQVLPKYLVEFASRRE</sequence>
<dbReference type="Proteomes" id="UP001162131">
    <property type="component" value="Unassembled WGS sequence"/>
</dbReference>
<gene>
    <name evidence="7" type="ORF">BSTOLATCC_MIC36347</name>
</gene>
<name>A0AAU9JFZ4_9CILI</name>
<dbReference type="GO" id="GO:0008270">
    <property type="term" value="F:zinc ion binding"/>
    <property type="evidence" value="ECO:0007669"/>
    <property type="project" value="UniProtKB-KW"/>
</dbReference>
<feature type="domain" description="IBR" evidence="6">
    <location>
        <begin position="233"/>
        <end position="280"/>
    </location>
</feature>
<dbReference type="Pfam" id="PF01485">
    <property type="entry name" value="IBR"/>
    <property type="match status" value="1"/>
</dbReference>
<keyword evidence="3" id="KW-0833">Ubl conjugation pathway</keyword>
<dbReference type="CDD" id="cd20335">
    <property type="entry name" value="BRcat_RBR"/>
    <property type="match status" value="1"/>
</dbReference>
<dbReference type="InterPro" id="IPR031127">
    <property type="entry name" value="E3_UB_ligase_RBR"/>
</dbReference>
<dbReference type="EMBL" id="CAJZBQ010000036">
    <property type="protein sequence ID" value="CAG9324561.1"/>
    <property type="molecule type" value="Genomic_DNA"/>
</dbReference>
<dbReference type="InterPro" id="IPR002867">
    <property type="entry name" value="IBR_dom"/>
</dbReference>
<dbReference type="Pfam" id="PF00644">
    <property type="entry name" value="PARP"/>
    <property type="match status" value="1"/>
</dbReference>
<keyword evidence="4" id="KW-0862">Zinc</keyword>
<evidence type="ECO:0000256" key="2">
    <source>
        <dbReference type="ARBA" id="ARBA00022771"/>
    </source>
</evidence>
<proteinExistence type="predicted"/>
<keyword evidence="2" id="KW-0863">Zinc-finger</keyword>
<dbReference type="InterPro" id="IPR012317">
    <property type="entry name" value="Poly(ADP-ribose)pol_cat_dom"/>
</dbReference>
<evidence type="ECO:0000259" key="6">
    <source>
        <dbReference type="Pfam" id="PF01485"/>
    </source>
</evidence>
<dbReference type="SUPFAM" id="SSF57850">
    <property type="entry name" value="RING/U-box"/>
    <property type="match status" value="1"/>
</dbReference>
<keyword evidence="1" id="KW-0479">Metal-binding</keyword>
<evidence type="ECO:0000256" key="3">
    <source>
        <dbReference type="ARBA" id="ARBA00022786"/>
    </source>
</evidence>
<evidence type="ECO:0000256" key="1">
    <source>
        <dbReference type="ARBA" id="ARBA00022723"/>
    </source>
</evidence>
<protein>
    <recommendedName>
        <fullName evidence="9">PARP catalytic domain-containing protein</fullName>
    </recommendedName>
</protein>
<feature type="domain" description="PARP catalytic" evidence="5">
    <location>
        <begin position="337"/>
        <end position="465"/>
    </location>
</feature>
<dbReference type="PANTHER" id="PTHR11685">
    <property type="entry name" value="RBR FAMILY RING FINGER AND IBR DOMAIN-CONTAINING"/>
    <property type="match status" value="1"/>
</dbReference>
<dbReference type="GO" id="GO:0003950">
    <property type="term" value="F:NAD+ poly-ADP-ribosyltransferase activity"/>
    <property type="evidence" value="ECO:0007669"/>
    <property type="project" value="InterPro"/>
</dbReference>
<evidence type="ECO:0008006" key="9">
    <source>
        <dbReference type="Google" id="ProtNLM"/>
    </source>
</evidence>
<dbReference type="GO" id="GO:0016567">
    <property type="term" value="P:protein ubiquitination"/>
    <property type="evidence" value="ECO:0007669"/>
    <property type="project" value="InterPro"/>
</dbReference>
<organism evidence="7 8">
    <name type="scientific">Blepharisma stoltei</name>
    <dbReference type="NCBI Taxonomy" id="1481888"/>
    <lineage>
        <taxon>Eukaryota</taxon>
        <taxon>Sar</taxon>
        <taxon>Alveolata</taxon>
        <taxon>Ciliophora</taxon>
        <taxon>Postciliodesmatophora</taxon>
        <taxon>Heterotrichea</taxon>
        <taxon>Heterotrichida</taxon>
        <taxon>Blepharismidae</taxon>
        <taxon>Blepharisma</taxon>
    </lineage>
</organism>
<dbReference type="GO" id="GO:0004842">
    <property type="term" value="F:ubiquitin-protein transferase activity"/>
    <property type="evidence" value="ECO:0007669"/>
    <property type="project" value="InterPro"/>
</dbReference>
<accession>A0AAU9JFZ4</accession>
<dbReference type="Gene3D" id="3.90.228.10">
    <property type="match status" value="1"/>
</dbReference>
<dbReference type="AlphaFoldDB" id="A0AAU9JFZ4"/>
<comment type="caution">
    <text evidence="7">The sequence shown here is derived from an EMBL/GenBank/DDBJ whole genome shotgun (WGS) entry which is preliminary data.</text>
</comment>
<evidence type="ECO:0000313" key="8">
    <source>
        <dbReference type="Proteomes" id="UP001162131"/>
    </source>
</evidence>
<evidence type="ECO:0000313" key="7">
    <source>
        <dbReference type="EMBL" id="CAG9324561.1"/>
    </source>
</evidence>
<reference evidence="7" key="1">
    <citation type="submission" date="2021-09" db="EMBL/GenBank/DDBJ databases">
        <authorList>
            <consortium name="AG Swart"/>
            <person name="Singh M."/>
            <person name="Singh A."/>
            <person name="Seah K."/>
            <person name="Emmerich C."/>
        </authorList>
    </citation>
    <scope>NUCLEOTIDE SEQUENCE</scope>
    <source>
        <strain evidence="7">ATCC30299</strain>
    </source>
</reference>
<keyword evidence="8" id="KW-1185">Reference proteome</keyword>
<dbReference type="SUPFAM" id="SSF56399">
    <property type="entry name" value="ADP-ribosylation"/>
    <property type="match status" value="1"/>
</dbReference>